<feature type="binding site" evidence="4">
    <location>
        <begin position="7"/>
        <end position="14"/>
    </location>
    <ligand>
        <name>substrate</name>
    </ligand>
</feature>
<dbReference type="Gene3D" id="3.40.50.1240">
    <property type="entry name" value="Phosphoglycerate mutase-like"/>
    <property type="match status" value="1"/>
</dbReference>
<dbReference type="InterPro" id="IPR029033">
    <property type="entry name" value="His_PPase_superfam"/>
</dbReference>
<protein>
    <submittedName>
        <fullName evidence="5">Probable phosphoglycerate mutase</fullName>
    </submittedName>
</protein>
<evidence type="ECO:0000256" key="2">
    <source>
        <dbReference type="ARBA" id="ARBA00023235"/>
    </source>
</evidence>
<dbReference type="GO" id="GO:0005737">
    <property type="term" value="C:cytoplasm"/>
    <property type="evidence" value="ECO:0007669"/>
    <property type="project" value="TreeGrafter"/>
</dbReference>
<dbReference type="STRING" id="1121476.SAMN02745751_00333"/>
<dbReference type="CDD" id="cd07067">
    <property type="entry name" value="HP_PGM_like"/>
    <property type="match status" value="1"/>
</dbReference>
<dbReference type="SMART" id="SM00855">
    <property type="entry name" value="PGAM"/>
    <property type="match status" value="1"/>
</dbReference>
<dbReference type="PANTHER" id="PTHR48100">
    <property type="entry name" value="BROAD-SPECIFICITY PHOSPHATASE YOR283W-RELATED"/>
    <property type="match status" value="1"/>
</dbReference>
<evidence type="ECO:0000313" key="5">
    <source>
        <dbReference type="EMBL" id="SHI42917.1"/>
    </source>
</evidence>
<dbReference type="InterPro" id="IPR003094">
    <property type="entry name" value="6Pfruct_kin"/>
</dbReference>
<dbReference type="InterPro" id="IPR013078">
    <property type="entry name" value="His_Pase_superF_clade-1"/>
</dbReference>
<accession>A0A1M6B2M7</accession>
<dbReference type="EMBL" id="FQZL01000004">
    <property type="protein sequence ID" value="SHI42917.1"/>
    <property type="molecule type" value="Genomic_DNA"/>
</dbReference>
<dbReference type="PANTHER" id="PTHR48100:SF1">
    <property type="entry name" value="HISTIDINE PHOSPHATASE FAMILY PROTEIN-RELATED"/>
    <property type="match status" value="1"/>
</dbReference>
<reference evidence="5 6" key="1">
    <citation type="submission" date="2016-11" db="EMBL/GenBank/DDBJ databases">
        <authorList>
            <person name="Jaros S."/>
            <person name="Januszkiewicz K."/>
            <person name="Wedrychowicz H."/>
        </authorList>
    </citation>
    <scope>NUCLEOTIDE SEQUENCE [LARGE SCALE GENOMIC DNA]</scope>
    <source>
        <strain evidence="5 6">DSM 17477</strain>
    </source>
</reference>
<name>A0A1M6B2M7_9FIRM</name>
<organism evidence="5 6">
    <name type="scientific">Dethiosulfatibacter aminovorans DSM 17477</name>
    <dbReference type="NCBI Taxonomy" id="1121476"/>
    <lineage>
        <taxon>Bacteria</taxon>
        <taxon>Bacillati</taxon>
        <taxon>Bacillota</taxon>
        <taxon>Tissierellia</taxon>
        <taxon>Dethiosulfatibacter</taxon>
    </lineage>
</organism>
<dbReference type="PIRSF" id="PIRSF000709">
    <property type="entry name" value="6PFK_2-Ptase"/>
    <property type="match status" value="1"/>
</dbReference>
<dbReference type="AlphaFoldDB" id="A0A1M6B2M7"/>
<dbReference type="GO" id="GO:0005524">
    <property type="term" value="F:ATP binding"/>
    <property type="evidence" value="ECO:0007669"/>
    <property type="project" value="InterPro"/>
</dbReference>
<proteinExistence type="predicted"/>
<dbReference type="InterPro" id="IPR050275">
    <property type="entry name" value="PGM_Phosphatase"/>
</dbReference>
<dbReference type="Pfam" id="PF00300">
    <property type="entry name" value="His_Phos_1"/>
    <property type="match status" value="1"/>
</dbReference>
<evidence type="ECO:0000256" key="4">
    <source>
        <dbReference type="PIRSR" id="PIRSR613078-2"/>
    </source>
</evidence>
<dbReference type="InterPro" id="IPR001345">
    <property type="entry name" value="PG/BPGM_mutase_AS"/>
</dbReference>
<feature type="binding site" evidence="4">
    <location>
        <position position="58"/>
    </location>
    <ligand>
        <name>substrate</name>
    </ligand>
</feature>
<gene>
    <name evidence="5" type="ORF">SAMN02745751_00333</name>
</gene>
<dbReference type="PRINTS" id="PR00991">
    <property type="entry name" value="6PFRUCTKNASE"/>
</dbReference>
<dbReference type="PROSITE" id="PS00175">
    <property type="entry name" value="PG_MUTASE"/>
    <property type="match status" value="1"/>
</dbReference>
<evidence type="ECO:0000256" key="3">
    <source>
        <dbReference type="PIRSR" id="PIRSR613078-1"/>
    </source>
</evidence>
<evidence type="ECO:0000256" key="1">
    <source>
        <dbReference type="ARBA" id="ARBA00023152"/>
    </source>
</evidence>
<dbReference type="RefSeq" id="WP_073046094.1">
    <property type="nucleotide sequence ID" value="NZ_FQZL01000004.1"/>
</dbReference>
<keyword evidence="2" id="KW-0413">Isomerase</keyword>
<keyword evidence="6" id="KW-1185">Reference proteome</keyword>
<dbReference type="GO" id="GO:0006003">
    <property type="term" value="P:fructose 2,6-bisphosphate metabolic process"/>
    <property type="evidence" value="ECO:0007669"/>
    <property type="project" value="InterPro"/>
</dbReference>
<dbReference type="GO" id="GO:0016791">
    <property type="term" value="F:phosphatase activity"/>
    <property type="evidence" value="ECO:0007669"/>
    <property type="project" value="TreeGrafter"/>
</dbReference>
<dbReference type="Proteomes" id="UP000184052">
    <property type="component" value="Unassembled WGS sequence"/>
</dbReference>
<dbReference type="SUPFAM" id="SSF53254">
    <property type="entry name" value="Phosphoglycerate mutase-like"/>
    <property type="match status" value="1"/>
</dbReference>
<feature type="active site" description="Tele-phosphohistidine intermediate" evidence="3">
    <location>
        <position position="8"/>
    </location>
</feature>
<feature type="active site" description="Proton donor/acceptor" evidence="3">
    <location>
        <position position="82"/>
    </location>
</feature>
<keyword evidence="1" id="KW-0324">Glycolysis</keyword>
<sequence>MYLYLIRHGETDWNVEKRMQGQIDINLNMNGVHQAKALGQKLKDEYDVKRLYSSPLTRAYMTGSIVGDILDLECEKRDELMEFNFGDWQGMTYDEIEKRYPRDWHNWKNCSHLVEISGGETLDQGYKRISEAIDEIVKSNDDNTAIITHGTSIEFYINYMMNTNIEEIKMERLIGKNTSIYKIYIDKKQNINRLEA</sequence>
<evidence type="ECO:0000313" key="6">
    <source>
        <dbReference type="Proteomes" id="UP000184052"/>
    </source>
</evidence>